<keyword evidence="1" id="KW-0472">Membrane</keyword>
<name>H6Q8W0_PYROT</name>
<proteinExistence type="predicted"/>
<feature type="transmembrane region" description="Helical" evidence="1">
    <location>
        <begin position="291"/>
        <end position="313"/>
    </location>
</feature>
<gene>
    <name evidence="2" type="ordered locus">Pogu_1238</name>
</gene>
<keyword evidence="1" id="KW-0812">Transmembrane</keyword>
<evidence type="ECO:0000256" key="1">
    <source>
        <dbReference type="SAM" id="Phobius"/>
    </source>
</evidence>
<dbReference type="eggNOG" id="arCOG03777">
    <property type="taxonomic scope" value="Archaea"/>
</dbReference>
<protein>
    <submittedName>
        <fullName evidence="2">Uncharacterized protein</fullName>
    </submittedName>
</protein>
<dbReference type="HOGENOM" id="CLU_070502_0_0_2"/>
<organism evidence="2 3">
    <name type="scientific">Pyrobaculum oguniense (strain DSM 13380 / JCM 10595 / TE7)</name>
    <dbReference type="NCBI Taxonomy" id="698757"/>
    <lineage>
        <taxon>Archaea</taxon>
        <taxon>Thermoproteota</taxon>
        <taxon>Thermoprotei</taxon>
        <taxon>Thermoproteales</taxon>
        <taxon>Thermoproteaceae</taxon>
        <taxon>Pyrobaculum</taxon>
    </lineage>
</organism>
<evidence type="ECO:0000313" key="2">
    <source>
        <dbReference type="EMBL" id="AFA39265.1"/>
    </source>
</evidence>
<sequence>MFIFINTASYTCVRCSYCGAPLDVTPESVVVVCKYCGTPNFLTGNPSKILAVPTLTSSEILRRAVERTKRDFNLGRRMSDINFSSPELLYVPFYFVDVAIRAVYDAVVTVTYTKTVRVAGRTEMRTVSRTVRVSGSVRLQDVVAVLARRAAWGISVDKLTEHFFKTAPEPKTLSEVVSSASVSSSFLAGEMTPERAKAKAVRAVMPRLLALVDEDASEKAKLAVGVLVASTFVRDKAVDYTVERLEASPLTYLPMWVVPYLFKGSYYSYYVAGWDGAVIVAEEPTFAEHKALYLAGTSLLGGVLGGIGATLLIDPVVASAFVIGAGVLTYLASSPMLRPRRVEK</sequence>
<feature type="transmembrane region" description="Helical" evidence="1">
    <location>
        <begin position="319"/>
        <end position="337"/>
    </location>
</feature>
<dbReference type="AlphaFoldDB" id="H6Q8W0"/>
<dbReference type="STRING" id="698757.Pogu_1238"/>
<dbReference type="EMBL" id="CP003316">
    <property type="protein sequence ID" value="AFA39265.1"/>
    <property type="molecule type" value="Genomic_DNA"/>
</dbReference>
<accession>H6Q8W0</accession>
<dbReference type="KEGG" id="pog:Pogu_1238"/>
<keyword evidence="3" id="KW-1185">Reference proteome</keyword>
<dbReference type="Proteomes" id="UP000009062">
    <property type="component" value="Chromosome"/>
</dbReference>
<evidence type="ECO:0000313" key="3">
    <source>
        <dbReference type="Proteomes" id="UP000009062"/>
    </source>
</evidence>
<reference evidence="2 3" key="1">
    <citation type="journal article" date="2012" name="Stand. Genomic Sci.">
        <title>Complete genome sequence of Pyrobaculum oguniense.</title>
        <authorList>
            <person name="Bernick D.L."/>
            <person name="Karplus K."/>
            <person name="Lui L.M."/>
            <person name="Coker J.K."/>
            <person name="Murphy J.N."/>
            <person name="Chan P.P."/>
            <person name="Cozen A.E."/>
            <person name="Lowe T.M."/>
        </authorList>
    </citation>
    <scope>NUCLEOTIDE SEQUENCE [LARGE SCALE GENOMIC DNA]</scope>
    <source>
        <strain evidence="2 3">TE7</strain>
    </source>
</reference>
<keyword evidence="1" id="KW-1133">Transmembrane helix</keyword>